<proteinExistence type="predicted"/>
<sequence>MILNLSTLPILICVLLGKCICIHTFLPTSHHLHKTRSIHDHPKHCSTNGEVCSINKAQVCNNGTCVTACSQQGMSECTCDTEEDNYCYLCCGDSSNRCLPAHDYNILKVNGERWERESCSRCRMQGGEMEGLACDDRDSQRLCLQGKCSKSVCHNKSQGSFCDRKLEKVCVDDSCDNPCAKIAPHLMVCDCPAIDQDTGFASEDRCQLCCYDFNIKPANRRCQNGYRKYGISDSKSRPIWRIGLTCAGGKTCNRWGVCSNDVSKSLYSIILTSFLILINFFT</sequence>
<protein>
    <submittedName>
        <fullName evidence="2">Disintegrin domain-containing protein</fullName>
    </submittedName>
</protein>
<evidence type="ECO:0000313" key="2">
    <source>
        <dbReference type="WBParaSite" id="RSKR_0001015300.1"/>
    </source>
</evidence>
<name>A0AC35UDR3_9BILA</name>
<accession>A0AC35UDR3</accession>
<evidence type="ECO:0000313" key="1">
    <source>
        <dbReference type="Proteomes" id="UP000095286"/>
    </source>
</evidence>
<reference evidence="2" key="1">
    <citation type="submission" date="2016-11" db="UniProtKB">
        <authorList>
            <consortium name="WormBaseParasite"/>
        </authorList>
    </citation>
    <scope>IDENTIFICATION</scope>
    <source>
        <strain evidence="2">KR3021</strain>
    </source>
</reference>
<dbReference type="Proteomes" id="UP000095286">
    <property type="component" value="Unplaced"/>
</dbReference>
<dbReference type="WBParaSite" id="RSKR_0001015300.1">
    <property type="protein sequence ID" value="RSKR_0001015300.1"/>
    <property type="gene ID" value="RSKR_0001015300"/>
</dbReference>
<organism evidence="1 2">
    <name type="scientific">Rhabditophanes sp. KR3021</name>
    <dbReference type="NCBI Taxonomy" id="114890"/>
    <lineage>
        <taxon>Eukaryota</taxon>
        <taxon>Metazoa</taxon>
        <taxon>Ecdysozoa</taxon>
        <taxon>Nematoda</taxon>
        <taxon>Chromadorea</taxon>
        <taxon>Rhabditida</taxon>
        <taxon>Tylenchina</taxon>
        <taxon>Panagrolaimomorpha</taxon>
        <taxon>Strongyloidoidea</taxon>
        <taxon>Alloionematidae</taxon>
        <taxon>Rhabditophanes</taxon>
    </lineage>
</organism>